<feature type="chain" id="PRO_5046491349" description="Reverse transcriptase domain-containing protein" evidence="1">
    <location>
        <begin position="21"/>
        <end position="465"/>
    </location>
</feature>
<name>A0ABN9KWW1_9NEOB</name>
<dbReference type="PANTHER" id="PTHR21301">
    <property type="entry name" value="REVERSE TRANSCRIPTASE"/>
    <property type="match status" value="1"/>
</dbReference>
<dbReference type="EMBL" id="CAUEEQ010002241">
    <property type="protein sequence ID" value="CAJ0922308.1"/>
    <property type="molecule type" value="Genomic_DNA"/>
</dbReference>
<gene>
    <name evidence="2" type="ORF">RIMI_LOCUS1713728</name>
</gene>
<evidence type="ECO:0008006" key="4">
    <source>
        <dbReference type="Google" id="ProtNLM"/>
    </source>
</evidence>
<reference evidence="2" key="1">
    <citation type="submission" date="2023-07" db="EMBL/GenBank/DDBJ databases">
        <authorList>
            <person name="Stuckert A."/>
        </authorList>
    </citation>
    <scope>NUCLEOTIDE SEQUENCE</scope>
</reference>
<evidence type="ECO:0000313" key="3">
    <source>
        <dbReference type="Proteomes" id="UP001176940"/>
    </source>
</evidence>
<protein>
    <recommendedName>
        <fullName evidence="4">Reverse transcriptase domain-containing protein</fullName>
    </recommendedName>
</protein>
<keyword evidence="1" id="KW-0732">Signal</keyword>
<evidence type="ECO:0000313" key="2">
    <source>
        <dbReference type="EMBL" id="CAJ0922308.1"/>
    </source>
</evidence>
<sequence>MILFALAAAAWHWLLQSCVCVTWTVSGVSRVYYSSSIILECHILGRASGEGHRLCVPYGSRYEDIRWRPKTMDLQHFDATSSFGNMILKEEPETPIKAFNGFQLDQELQRFFRNLRLKAHFATVKLNSITDHSDLSSNSSKSAFSLKELDLSIPSPYNPPKSYHPVETYISLVTQDIQRECAQINLGLLPIKRNCTTLEKRALDNLKNNNCITIKPADKGGAIVVMETSFYLSMVHQHLDDRNTYLPVDRDPTGVIFKEIQQKVKAYGEQNVIDSKLSEFLLHLHPVVPIFYALPKIHKHQTRPPGRPIARTVEKILTPLLVYITSFIRDTSDFLEGLKSVGILQKDCFLVTMDFNSLYTSIDHAKGLEAVQWFLDMYTCFSSIQKDFCLTLLKLILTKNFFLFADQFYIQRVGTAMGSNVVPPYANIFMAFFEENFVYTHCLFQQHCIYWKIFIDDVFFNMERG</sequence>
<dbReference type="Proteomes" id="UP001176940">
    <property type="component" value="Unassembled WGS sequence"/>
</dbReference>
<evidence type="ECO:0000256" key="1">
    <source>
        <dbReference type="SAM" id="SignalP"/>
    </source>
</evidence>
<comment type="caution">
    <text evidence="2">The sequence shown here is derived from an EMBL/GenBank/DDBJ whole genome shotgun (WGS) entry which is preliminary data.</text>
</comment>
<keyword evidence="3" id="KW-1185">Reference proteome</keyword>
<feature type="signal peptide" evidence="1">
    <location>
        <begin position="1"/>
        <end position="20"/>
    </location>
</feature>
<accession>A0ABN9KWW1</accession>
<dbReference type="PANTHER" id="PTHR21301:SF12">
    <property type="match status" value="1"/>
</dbReference>
<proteinExistence type="predicted"/>
<organism evidence="2 3">
    <name type="scientific">Ranitomeya imitator</name>
    <name type="common">mimic poison frog</name>
    <dbReference type="NCBI Taxonomy" id="111125"/>
    <lineage>
        <taxon>Eukaryota</taxon>
        <taxon>Metazoa</taxon>
        <taxon>Chordata</taxon>
        <taxon>Craniata</taxon>
        <taxon>Vertebrata</taxon>
        <taxon>Euteleostomi</taxon>
        <taxon>Amphibia</taxon>
        <taxon>Batrachia</taxon>
        <taxon>Anura</taxon>
        <taxon>Neobatrachia</taxon>
        <taxon>Hyloidea</taxon>
        <taxon>Dendrobatidae</taxon>
        <taxon>Dendrobatinae</taxon>
        <taxon>Ranitomeya</taxon>
    </lineage>
</organism>